<reference evidence="2 3" key="1">
    <citation type="submission" date="2019-02" db="EMBL/GenBank/DDBJ databases">
        <title>Genome sequencing of the rare red list fungi Phlebia centrifuga.</title>
        <authorList>
            <person name="Buettner E."/>
            <person name="Kellner H."/>
        </authorList>
    </citation>
    <scope>NUCLEOTIDE SEQUENCE [LARGE SCALE GENOMIC DNA]</scope>
    <source>
        <strain evidence="2 3">DSM 108282</strain>
    </source>
</reference>
<feature type="signal peptide" evidence="1">
    <location>
        <begin position="1"/>
        <end position="21"/>
    </location>
</feature>
<accession>A0A4S4KH13</accession>
<organism evidence="2 3">
    <name type="scientific">Hermanssonia centrifuga</name>
    <dbReference type="NCBI Taxonomy" id="98765"/>
    <lineage>
        <taxon>Eukaryota</taxon>
        <taxon>Fungi</taxon>
        <taxon>Dikarya</taxon>
        <taxon>Basidiomycota</taxon>
        <taxon>Agaricomycotina</taxon>
        <taxon>Agaricomycetes</taxon>
        <taxon>Polyporales</taxon>
        <taxon>Meruliaceae</taxon>
        <taxon>Hermanssonia</taxon>
    </lineage>
</organism>
<keyword evidence="3" id="KW-1185">Reference proteome</keyword>
<name>A0A4S4KH13_9APHY</name>
<evidence type="ECO:0000313" key="3">
    <source>
        <dbReference type="Proteomes" id="UP000309038"/>
    </source>
</evidence>
<keyword evidence="1" id="KW-0732">Signal</keyword>
<comment type="caution">
    <text evidence="2">The sequence shown here is derived from an EMBL/GenBank/DDBJ whole genome shotgun (WGS) entry which is preliminary data.</text>
</comment>
<dbReference type="EMBL" id="SGPJ01000162">
    <property type="protein sequence ID" value="THG97541.1"/>
    <property type="molecule type" value="Genomic_DNA"/>
</dbReference>
<evidence type="ECO:0000256" key="1">
    <source>
        <dbReference type="SAM" id="SignalP"/>
    </source>
</evidence>
<feature type="chain" id="PRO_5020827438" evidence="1">
    <location>
        <begin position="22"/>
        <end position="147"/>
    </location>
</feature>
<gene>
    <name evidence="2" type="ORF">EW026_g4470</name>
</gene>
<dbReference type="Proteomes" id="UP000309038">
    <property type="component" value="Unassembled WGS sequence"/>
</dbReference>
<proteinExistence type="predicted"/>
<sequence>MVSPRFAVSAFLGVLFSSAVADLQVLAPGGPNLWWVAQSANTIVWTCADSPFQSFTILAISPVPEAIIASENNFDCSQTTTAAQQLNFPVGTGYTIQFANPLNNTDVYAESQQFEIKPLGSPFPPASATPVAAKRTFSERASLATLA</sequence>
<evidence type="ECO:0000313" key="2">
    <source>
        <dbReference type="EMBL" id="THG97541.1"/>
    </source>
</evidence>
<protein>
    <submittedName>
        <fullName evidence="2">Uncharacterized protein</fullName>
    </submittedName>
</protein>
<dbReference type="AlphaFoldDB" id="A0A4S4KH13"/>